<protein>
    <submittedName>
        <fullName evidence="2">Uncharacterized protein</fullName>
    </submittedName>
</protein>
<dbReference type="Proteomes" id="UP000823618">
    <property type="component" value="Unassembled WGS sequence"/>
</dbReference>
<comment type="caution">
    <text evidence="2">The sequence shown here is derived from an EMBL/GenBank/DDBJ whole genome shotgun (WGS) entry which is preliminary data.</text>
</comment>
<name>A0A9D9I1D2_9FIRM</name>
<organism evidence="2 3">
    <name type="scientific">Candidatus Scybalomonas excrementavium</name>
    <dbReference type="NCBI Taxonomy" id="2840943"/>
    <lineage>
        <taxon>Bacteria</taxon>
        <taxon>Bacillati</taxon>
        <taxon>Bacillota</taxon>
        <taxon>Clostridia</taxon>
        <taxon>Lachnospirales</taxon>
        <taxon>Lachnospiraceae</taxon>
        <taxon>Lachnospiraceae incertae sedis</taxon>
        <taxon>Candidatus Scybalomonas</taxon>
    </lineage>
</organism>
<reference evidence="2" key="1">
    <citation type="submission" date="2020-10" db="EMBL/GenBank/DDBJ databases">
        <authorList>
            <person name="Gilroy R."/>
        </authorList>
    </citation>
    <scope>NUCLEOTIDE SEQUENCE</scope>
    <source>
        <strain evidence="2">E3-2379</strain>
    </source>
</reference>
<keyword evidence="1" id="KW-0812">Transmembrane</keyword>
<proteinExistence type="predicted"/>
<reference evidence="2" key="2">
    <citation type="journal article" date="2021" name="PeerJ">
        <title>Extensive microbial diversity within the chicken gut microbiome revealed by metagenomics and culture.</title>
        <authorList>
            <person name="Gilroy R."/>
            <person name="Ravi A."/>
            <person name="Getino M."/>
            <person name="Pursley I."/>
            <person name="Horton D.L."/>
            <person name="Alikhan N.F."/>
            <person name="Baker D."/>
            <person name="Gharbi K."/>
            <person name="Hall N."/>
            <person name="Watson M."/>
            <person name="Adriaenssens E.M."/>
            <person name="Foster-Nyarko E."/>
            <person name="Jarju S."/>
            <person name="Secka A."/>
            <person name="Antonio M."/>
            <person name="Oren A."/>
            <person name="Chaudhuri R.R."/>
            <person name="La Ragione R."/>
            <person name="Hildebrand F."/>
            <person name="Pallen M.J."/>
        </authorList>
    </citation>
    <scope>NUCLEOTIDE SEQUENCE</scope>
    <source>
        <strain evidence="2">E3-2379</strain>
    </source>
</reference>
<dbReference type="AlphaFoldDB" id="A0A9D9I1D2"/>
<accession>A0A9D9I1D2</accession>
<feature type="transmembrane region" description="Helical" evidence="1">
    <location>
        <begin position="7"/>
        <end position="27"/>
    </location>
</feature>
<sequence>MRKLEKKIVYVGGSIILILLIVAILFFQLKDDKKEIRIGVPLVDNEIYQYDILKEELEAKFSIKIKYVDLYKDLYEDATE</sequence>
<keyword evidence="1" id="KW-1133">Transmembrane helix</keyword>
<evidence type="ECO:0000313" key="2">
    <source>
        <dbReference type="EMBL" id="MBO8464032.1"/>
    </source>
</evidence>
<keyword evidence="1" id="KW-0472">Membrane</keyword>
<dbReference type="EMBL" id="JADIML010000251">
    <property type="protein sequence ID" value="MBO8464032.1"/>
    <property type="molecule type" value="Genomic_DNA"/>
</dbReference>
<evidence type="ECO:0000256" key="1">
    <source>
        <dbReference type="SAM" id="Phobius"/>
    </source>
</evidence>
<evidence type="ECO:0000313" key="3">
    <source>
        <dbReference type="Proteomes" id="UP000823618"/>
    </source>
</evidence>
<gene>
    <name evidence="2" type="ORF">IAC13_08885</name>
</gene>